<dbReference type="OrthoDB" id="240589at2"/>
<keyword evidence="4" id="KW-1185">Reference proteome</keyword>
<evidence type="ECO:0000313" key="4">
    <source>
        <dbReference type="Proteomes" id="UP000326354"/>
    </source>
</evidence>
<dbReference type="KEGG" id="uam:UABAM_01939"/>
<dbReference type="EMBL" id="AP019860">
    <property type="protein sequence ID" value="BBM83586.1"/>
    <property type="molecule type" value="Genomic_DNA"/>
</dbReference>
<gene>
    <name evidence="3" type="ORF">UABAM_01939</name>
</gene>
<dbReference type="Proteomes" id="UP000326354">
    <property type="component" value="Chromosome"/>
</dbReference>
<dbReference type="InterPro" id="IPR006336">
    <property type="entry name" value="GCS2"/>
</dbReference>
<dbReference type="Pfam" id="PF00571">
    <property type="entry name" value="CBS"/>
    <property type="match status" value="2"/>
</dbReference>
<reference evidence="3 4" key="1">
    <citation type="submission" date="2019-08" db="EMBL/GenBank/DDBJ databases">
        <title>Complete genome sequence of Candidatus Uab amorphum.</title>
        <authorList>
            <person name="Shiratori T."/>
            <person name="Suzuki S."/>
            <person name="Kakizawa Y."/>
            <person name="Ishida K."/>
        </authorList>
    </citation>
    <scope>NUCLEOTIDE SEQUENCE [LARGE SCALE GENOMIC DNA]</scope>
    <source>
        <strain evidence="3 4">SRT547</strain>
    </source>
</reference>
<dbReference type="Gene3D" id="3.30.590.20">
    <property type="match status" value="1"/>
</dbReference>
<accession>A0A5S9F2G6</accession>
<dbReference type="InterPro" id="IPR000644">
    <property type="entry name" value="CBS_dom"/>
</dbReference>
<feature type="domain" description="CBS" evidence="2">
    <location>
        <begin position="582"/>
        <end position="641"/>
    </location>
</feature>
<dbReference type="Pfam" id="PF04107">
    <property type="entry name" value="GCS2"/>
    <property type="match status" value="1"/>
</dbReference>
<dbReference type="InterPro" id="IPR014746">
    <property type="entry name" value="Gln_synth/guanido_kin_cat_dom"/>
</dbReference>
<feature type="domain" description="CBS" evidence="2">
    <location>
        <begin position="514"/>
        <end position="573"/>
    </location>
</feature>
<dbReference type="RefSeq" id="WP_151967780.1">
    <property type="nucleotide sequence ID" value="NZ_AP019860.1"/>
</dbReference>
<evidence type="ECO:0000259" key="2">
    <source>
        <dbReference type="PROSITE" id="PS51371"/>
    </source>
</evidence>
<organism evidence="3 4">
    <name type="scientific">Uabimicrobium amorphum</name>
    <dbReference type="NCBI Taxonomy" id="2596890"/>
    <lineage>
        <taxon>Bacteria</taxon>
        <taxon>Pseudomonadati</taxon>
        <taxon>Planctomycetota</taxon>
        <taxon>Candidatus Uabimicrobiia</taxon>
        <taxon>Candidatus Uabimicrobiales</taxon>
        <taxon>Candidatus Uabimicrobiaceae</taxon>
        <taxon>Candidatus Uabimicrobium</taxon>
    </lineage>
</organism>
<protein>
    <recommendedName>
        <fullName evidence="2">CBS domain-containing protein</fullName>
    </recommendedName>
</protein>
<dbReference type="InterPro" id="IPR046342">
    <property type="entry name" value="CBS_dom_sf"/>
</dbReference>
<dbReference type="PANTHER" id="PTHR36510">
    <property type="entry name" value="GLUTAMATE--CYSTEINE LIGASE 2-RELATED"/>
    <property type="match status" value="1"/>
</dbReference>
<dbReference type="Gene3D" id="3.10.580.10">
    <property type="entry name" value="CBS-domain"/>
    <property type="match status" value="1"/>
</dbReference>
<sequence length="641" mass="72688">MGEQDVRNENNPKQLRHFMKHVLEDLRALEEMLNTPDFFETNIRRIGAEQELFLVDSAWRPAPVAEKVLASVEDDHFTTELAKFNIEANLDPAIFGGDCLRKMEEQLLGLLNHLREVTGPLDTDFIMTGILPTLRKSDLGLENMTPNPRYFALNDAMNRLRKSEYQFQMRGKDELIVRHDSIMLEACNTSFQVHFQVGPDEFAKLYNFAQAITAPILAAATNSPMLFGRRLWKETRIAVFQQAVDTRNPGLELNNRTPRVSFGEKWLDSSVLEIFKDNIARFRVLLGAEDIGKEKPFEKLKQGIPPRLKALMLHNGTIYRWNRPCYGISDSGKPHLRIENRVIPSGPTVIDEIANAAFFFGLMSGISEKYDDITKVMDFDDAKANFLGASRLGLDAQFTWIENRIIPAQKLICDELLPLAKSGLEKYGVAAEDIDRYLDVIDKRVTKGTNGAEWLLASRNKLQNQGTPDQILAAVTSATVKNQKTETPVHEWPLASIEDAGKWKDNYMTVEQFMTTDIFTVHEDDLIELVANLMDWHFIRHVIVENDEGDVVGIVSYRRILRLLSHHESGIDIYSSPVSSIMQKNLITVAPQTSTLEAIDLLRKNGISFLPVVKDKKPLGVVTERDFVNVAGQLLEQILRD</sequence>
<dbReference type="SMART" id="SM00116">
    <property type="entry name" value="CBS"/>
    <property type="match status" value="2"/>
</dbReference>
<dbReference type="PANTHER" id="PTHR36510:SF3">
    <property type="entry name" value="CONSERVED PROTEIN"/>
    <property type="match status" value="1"/>
</dbReference>
<evidence type="ECO:0000256" key="1">
    <source>
        <dbReference type="PROSITE-ProRule" id="PRU00703"/>
    </source>
</evidence>
<proteinExistence type="predicted"/>
<evidence type="ECO:0000313" key="3">
    <source>
        <dbReference type="EMBL" id="BBM83586.1"/>
    </source>
</evidence>
<dbReference type="SUPFAM" id="SSF55931">
    <property type="entry name" value="Glutamine synthetase/guanido kinase"/>
    <property type="match status" value="1"/>
</dbReference>
<dbReference type="InterPro" id="IPR050141">
    <property type="entry name" value="GCL_type2/YbdK_subfam"/>
</dbReference>
<dbReference type="AlphaFoldDB" id="A0A5S9F2G6"/>
<keyword evidence="1" id="KW-0129">CBS domain</keyword>
<dbReference type="SUPFAM" id="SSF54631">
    <property type="entry name" value="CBS-domain pair"/>
    <property type="match status" value="1"/>
</dbReference>
<dbReference type="PROSITE" id="PS51371">
    <property type="entry name" value="CBS"/>
    <property type="match status" value="2"/>
</dbReference>
<name>A0A5S9F2G6_UABAM</name>
<dbReference type="CDD" id="cd04584">
    <property type="entry name" value="CBS_pair_AcuB_like"/>
    <property type="match status" value="1"/>
</dbReference>
<dbReference type="GO" id="GO:0016879">
    <property type="term" value="F:ligase activity, forming carbon-nitrogen bonds"/>
    <property type="evidence" value="ECO:0007669"/>
    <property type="project" value="TreeGrafter"/>
</dbReference>